<organism evidence="1 2">
    <name type="scientific">Niallia endozanthoxylica</name>
    <dbReference type="NCBI Taxonomy" id="2036016"/>
    <lineage>
        <taxon>Bacteria</taxon>
        <taxon>Bacillati</taxon>
        <taxon>Bacillota</taxon>
        <taxon>Bacilli</taxon>
        <taxon>Bacillales</taxon>
        <taxon>Bacillaceae</taxon>
        <taxon>Niallia</taxon>
    </lineage>
</organism>
<comment type="caution">
    <text evidence="1">The sequence shown here is derived from an EMBL/GenBank/DDBJ whole genome shotgun (WGS) entry which is preliminary data.</text>
</comment>
<name>A0A5J5HQA6_9BACI</name>
<dbReference type="EMBL" id="VYKL01000018">
    <property type="protein sequence ID" value="KAA9023869.1"/>
    <property type="molecule type" value="Genomic_DNA"/>
</dbReference>
<evidence type="ECO:0000313" key="1">
    <source>
        <dbReference type="EMBL" id="KAA9023869.1"/>
    </source>
</evidence>
<dbReference type="OrthoDB" id="7375452at2"/>
<dbReference type="RefSeq" id="WP_150440269.1">
    <property type="nucleotide sequence ID" value="NZ_VYKL01000018.1"/>
</dbReference>
<keyword evidence="2" id="KW-1185">Reference proteome</keyword>
<dbReference type="Proteomes" id="UP000326671">
    <property type="component" value="Unassembled WGS sequence"/>
</dbReference>
<protein>
    <submittedName>
        <fullName evidence="1">Uncharacterized protein</fullName>
    </submittedName>
</protein>
<dbReference type="AlphaFoldDB" id="A0A5J5HQA6"/>
<gene>
    <name evidence="1" type="ORF">F4V44_12070</name>
</gene>
<reference evidence="1 2" key="1">
    <citation type="submission" date="2019-09" db="EMBL/GenBank/DDBJ databases">
        <title>Whole genome sequences of isolates from the Mars Exploration Rovers.</title>
        <authorList>
            <person name="Seuylemezian A."/>
            <person name="Vaishampayan P."/>
        </authorList>
    </citation>
    <scope>NUCLEOTIDE SEQUENCE [LARGE SCALE GENOMIC DNA]</scope>
    <source>
        <strain evidence="1 2">MER_TA_151</strain>
    </source>
</reference>
<accession>A0A5J5HQA6</accession>
<sequence>MIYMWVKKTSNPLKKLYCAAYNLTSRQYNSIKKQLDGRVSSVQELNLLHIENLKGRIEKTESTINRKWEQKEKQHQSLIKMKGNERNFFKKVDRYRKLRQHIHQKKRKLHSLKLKLEK</sequence>
<evidence type="ECO:0000313" key="2">
    <source>
        <dbReference type="Proteomes" id="UP000326671"/>
    </source>
</evidence>
<proteinExistence type="predicted"/>